<dbReference type="EMBL" id="QKKZ01000002">
    <property type="protein sequence ID" value="KAB7514895.1"/>
    <property type="molecule type" value="Genomic_DNA"/>
</dbReference>
<dbReference type="AlphaFoldDB" id="A0A5N5U8E4"/>
<evidence type="ECO:0000256" key="6">
    <source>
        <dbReference type="ARBA" id="ARBA00023136"/>
    </source>
</evidence>
<dbReference type="InterPro" id="IPR037232">
    <property type="entry name" value="NADH_quin_OxRdtase_su_C/D-like"/>
</dbReference>
<evidence type="ECO:0000259" key="11">
    <source>
        <dbReference type="Pfam" id="PF00346"/>
    </source>
</evidence>
<dbReference type="GO" id="GO:0008137">
    <property type="term" value="F:NADH dehydrogenase (ubiquinone) activity"/>
    <property type="evidence" value="ECO:0007669"/>
    <property type="project" value="InterPro"/>
</dbReference>
<evidence type="ECO:0000256" key="1">
    <source>
        <dbReference type="ARBA" id="ARBA00004202"/>
    </source>
</evidence>
<dbReference type="PANTHER" id="PTHR11993">
    <property type="entry name" value="NADH-UBIQUINONE OXIDOREDUCTASE 49 KDA SUBUNIT"/>
    <property type="match status" value="1"/>
</dbReference>
<evidence type="ECO:0000313" key="12">
    <source>
        <dbReference type="EMBL" id="KAB7514895.1"/>
    </source>
</evidence>
<dbReference type="GO" id="GO:0016651">
    <property type="term" value="F:oxidoreductase activity, acting on NAD(P)H"/>
    <property type="evidence" value="ECO:0007669"/>
    <property type="project" value="InterPro"/>
</dbReference>
<accession>A0A5N5U8E4</accession>
<keyword evidence="4" id="KW-1003">Cell membrane</keyword>
<sequence>MSLEEPSTPKLDTGETLEGVDYDALESLLGEYAIGRESHVNAEAFIVRPDEVQAALELLRDEAGFDHCSCVTAQEYEDRYESIYHLRKYDDPTQEVGVVVPTTKDDPVSESANEVYRTADWHEREAYDLVGIEYDDHPDLRRILLPETWQGHPLSLDYDQEQPQVVEFAEHANPLREDHAADAQSDTMFLNIGPHHPATHGVLHLKTTLDGETVADVESDIGYLHRCEEQICQNGTYRHQIMPYPDRWDYISAGILNEWAYARAAEDMADIDVPEYAQVIRTMSAEMCRIASHMLAVATFALDIYGDFTAIFMYAMRDREVMQNLLEDLTGQRLMFNYLRLGGVAWDLPEPREEFFEQTRDFLDELPGKLEEFHDMITSNEIFQLRCVNTGVLDPETAKSYGATGPVARGSGVDYDIRRDDPYGYYDELDWDVVTEDGCDNYSRVLVRMREVEESAKIIEQCVDLLEEWPEDERNIQSNVPRTLKPDADTEIYRSVEGAKGELGIYMRADGTDKPARFKIRSPCFSNLQTLPEMSQGEYIPDLIASLGSLDIVLGEVDR</sequence>
<dbReference type="HAMAP" id="MF_01358">
    <property type="entry name" value="NDH1_NuoD"/>
    <property type="match status" value="1"/>
</dbReference>
<name>A0A5N5U8E4_9EURY</name>
<evidence type="ECO:0000256" key="5">
    <source>
        <dbReference type="ARBA" id="ARBA00023027"/>
    </source>
</evidence>
<dbReference type="PROSITE" id="PS00542">
    <property type="entry name" value="COMPLEX1_30K"/>
    <property type="match status" value="1"/>
</dbReference>
<dbReference type="GO" id="GO:0051287">
    <property type="term" value="F:NAD binding"/>
    <property type="evidence" value="ECO:0007669"/>
    <property type="project" value="InterPro"/>
</dbReference>
<comment type="similarity">
    <text evidence="2">In the C-terminal section; belongs to the complex I 49 kDa subunit family.</text>
</comment>
<evidence type="ECO:0000256" key="2">
    <source>
        <dbReference type="ARBA" id="ARBA00010019"/>
    </source>
</evidence>
<keyword evidence="5" id="KW-0520">NAD</keyword>
<dbReference type="SUPFAM" id="SSF56762">
    <property type="entry name" value="HydB/Nqo4-like"/>
    <property type="match status" value="1"/>
</dbReference>
<dbReference type="Pfam" id="PF00346">
    <property type="entry name" value="Complex1_49kDa"/>
    <property type="match status" value="1"/>
</dbReference>
<dbReference type="InterPro" id="IPR020396">
    <property type="entry name" value="NADH_UbQ_OxRdtase_CS"/>
</dbReference>
<dbReference type="InterPro" id="IPR001268">
    <property type="entry name" value="NADH_UbQ_OxRdtase_30kDa_su"/>
</dbReference>
<evidence type="ECO:0000259" key="10">
    <source>
        <dbReference type="Pfam" id="PF00329"/>
    </source>
</evidence>
<evidence type="ECO:0000256" key="4">
    <source>
        <dbReference type="ARBA" id="ARBA00022475"/>
    </source>
</evidence>
<keyword evidence="12" id="KW-0560">Oxidoreductase</keyword>
<keyword evidence="13" id="KW-1185">Reference proteome</keyword>
<dbReference type="GO" id="GO:0048038">
    <property type="term" value="F:quinone binding"/>
    <property type="evidence" value="ECO:0007669"/>
    <property type="project" value="InterPro"/>
</dbReference>
<evidence type="ECO:0000313" key="13">
    <source>
        <dbReference type="Proteomes" id="UP000326865"/>
    </source>
</evidence>
<keyword evidence="3" id="KW-0813">Transport</keyword>
<keyword evidence="6" id="KW-0472">Membrane</keyword>
<keyword evidence="7" id="KW-0511">Multifunctional enzyme</keyword>
<dbReference type="InterPro" id="IPR001135">
    <property type="entry name" value="NADH_Q_OxRdtase_suD"/>
</dbReference>
<protein>
    <submittedName>
        <fullName evidence="12">NADH-quinone oxidoreductase subunit D</fullName>
        <ecNumber evidence="12">1.6.5.11</ecNumber>
    </submittedName>
</protein>
<dbReference type="SUPFAM" id="SSF143243">
    <property type="entry name" value="Nqo5-like"/>
    <property type="match status" value="1"/>
</dbReference>
<dbReference type="Gene3D" id="1.10.645.10">
    <property type="entry name" value="Cytochrome-c3 Hydrogenase, chain B"/>
    <property type="match status" value="1"/>
</dbReference>
<dbReference type="Gene3D" id="3.30.460.80">
    <property type="entry name" value="NADH:ubiquinone oxidoreductase, 30kDa subunit"/>
    <property type="match status" value="1"/>
</dbReference>
<comment type="subcellular location">
    <subcellularLocation>
        <location evidence="1">Cell membrane</location>
        <topology evidence="1">Peripheral membrane protein</topology>
    </subcellularLocation>
</comment>
<comment type="caution">
    <text evidence="12">The sequence shown here is derived from an EMBL/GenBank/DDBJ whole genome shotgun (WGS) entry which is preliminary data.</text>
</comment>
<dbReference type="RefSeq" id="WP_152134035.1">
    <property type="nucleotide sequence ID" value="NZ_QKKZ01000002.1"/>
</dbReference>
<feature type="domain" description="NADH-quinone oxidoreductase subunit D" evidence="11">
    <location>
        <begin position="309"/>
        <end position="559"/>
    </location>
</feature>
<evidence type="ECO:0000256" key="3">
    <source>
        <dbReference type="ARBA" id="ARBA00022448"/>
    </source>
</evidence>
<dbReference type="NCBIfam" id="NF004739">
    <property type="entry name" value="PRK06075.1"/>
    <property type="match status" value="1"/>
</dbReference>
<reference evidence="12 13" key="1">
    <citation type="submission" date="2019-10" db="EMBL/GenBank/DDBJ databases">
        <title>Unraveling microbial dark matter from salterns through culturing: the case of the genus Halosegnis.</title>
        <authorList>
            <person name="Duran-Viseras A."/>
            <person name="Andrei A.-S."/>
            <person name="Vera-Gargallo B."/>
            <person name="Ghai R."/>
            <person name="Sanchez-Porro C."/>
            <person name="Ventosa A."/>
        </authorList>
    </citation>
    <scope>NUCLEOTIDE SEQUENCE [LARGE SCALE GENOMIC DNA]</scope>
    <source>
        <strain evidence="12 13">F18-79</strain>
    </source>
</reference>
<comment type="subunit">
    <text evidence="8">NDH-1 is composed of 13 different subunits. Subunits NuoB, CD, E, F, and G constitute the peripheral sector of the complex.</text>
</comment>
<dbReference type="InterPro" id="IPR022885">
    <property type="entry name" value="NDH1_su_D/H"/>
</dbReference>
<gene>
    <name evidence="12" type="ORF">DM867_07260</name>
</gene>
<evidence type="ECO:0000256" key="7">
    <source>
        <dbReference type="ARBA" id="ARBA00023268"/>
    </source>
</evidence>
<dbReference type="InterPro" id="IPR029014">
    <property type="entry name" value="NiFe-Hase_large"/>
</dbReference>
<dbReference type="EC" id="1.6.5.11" evidence="12"/>
<evidence type="ECO:0000256" key="8">
    <source>
        <dbReference type="ARBA" id="ARBA00038617"/>
    </source>
</evidence>
<organism evidence="12 13">
    <name type="scientific">Halosegnis rubeus</name>
    <dbReference type="NCBI Taxonomy" id="2212850"/>
    <lineage>
        <taxon>Archaea</taxon>
        <taxon>Methanobacteriati</taxon>
        <taxon>Methanobacteriota</taxon>
        <taxon>Stenosarchaea group</taxon>
        <taxon>Halobacteria</taxon>
        <taxon>Halobacteriales</taxon>
        <taxon>Natronomonadaceae</taxon>
        <taxon>Halosegnis</taxon>
    </lineage>
</organism>
<proteinExistence type="inferred from homology"/>
<dbReference type="PANTHER" id="PTHR11993:SF10">
    <property type="entry name" value="NADH DEHYDROGENASE [UBIQUINONE] IRON-SULFUR PROTEIN 2, MITOCHONDRIAL"/>
    <property type="match status" value="1"/>
</dbReference>
<dbReference type="GO" id="GO:0005886">
    <property type="term" value="C:plasma membrane"/>
    <property type="evidence" value="ECO:0007669"/>
    <property type="project" value="UniProtKB-SubCell"/>
</dbReference>
<evidence type="ECO:0000256" key="9">
    <source>
        <dbReference type="ARBA" id="ARBA00047712"/>
    </source>
</evidence>
<feature type="domain" description="NADH:ubiquinone oxidoreductase 30kDa subunit" evidence="10">
    <location>
        <begin position="46"/>
        <end position="163"/>
    </location>
</feature>
<comment type="catalytic activity">
    <reaction evidence="9">
        <text>a quinone + NADH + 5 H(+)(in) = a quinol + NAD(+) + 4 H(+)(out)</text>
        <dbReference type="Rhea" id="RHEA:57888"/>
        <dbReference type="ChEBI" id="CHEBI:15378"/>
        <dbReference type="ChEBI" id="CHEBI:24646"/>
        <dbReference type="ChEBI" id="CHEBI:57540"/>
        <dbReference type="ChEBI" id="CHEBI:57945"/>
        <dbReference type="ChEBI" id="CHEBI:132124"/>
    </reaction>
</comment>
<dbReference type="Pfam" id="PF00329">
    <property type="entry name" value="Complex1_30kDa"/>
    <property type="match status" value="1"/>
</dbReference>
<dbReference type="Proteomes" id="UP000326865">
    <property type="component" value="Unassembled WGS sequence"/>
</dbReference>